<dbReference type="InterPro" id="IPR016185">
    <property type="entry name" value="PreATP-grasp_dom_sf"/>
</dbReference>
<evidence type="ECO:0000256" key="2">
    <source>
        <dbReference type="ARBA" id="ARBA00022755"/>
    </source>
</evidence>
<comment type="caution">
    <text evidence="7">The sequence shown here is derived from an EMBL/GenBank/DDBJ whole genome shotgun (WGS) entry which is preliminary data.</text>
</comment>
<dbReference type="InterPro" id="IPR040686">
    <property type="entry name" value="PurK_C"/>
</dbReference>
<dbReference type="PANTHER" id="PTHR11609:SF5">
    <property type="entry name" value="PHOSPHORIBOSYLAMINOIMIDAZOLE CARBOXYLASE"/>
    <property type="match status" value="1"/>
</dbReference>
<evidence type="ECO:0000313" key="8">
    <source>
        <dbReference type="Proteomes" id="UP000635565"/>
    </source>
</evidence>
<dbReference type="InterPro" id="IPR011761">
    <property type="entry name" value="ATP-grasp"/>
</dbReference>
<dbReference type="SUPFAM" id="SSF52440">
    <property type="entry name" value="PreATP-grasp domain"/>
    <property type="match status" value="1"/>
</dbReference>
<dbReference type="InterPro" id="IPR013815">
    <property type="entry name" value="ATP_grasp_subdomain_1"/>
</dbReference>
<name>A0ABQ3VJY5_9CHLR</name>
<dbReference type="InterPro" id="IPR011054">
    <property type="entry name" value="Rudment_hybrid_motif"/>
</dbReference>
<comment type="similarity">
    <text evidence="4 5">Belongs to the PurK/PurT family.</text>
</comment>
<comment type="function">
    <text evidence="4">Catalyzes the ATP-dependent conversion of 5-aminoimidazole ribonucleotide (AIR) and HCO(3)(-) to N5-carboxyaminoimidazole ribonucleotide (N5-CAIR).</text>
</comment>
<dbReference type="EC" id="6.3.4.18" evidence="4 5"/>
<sequence>MNTAVQHTQELAVITRTRIGIIGGGQLGLMISEAARKLGFASVVVLDPTPECPASTVAEQIMGSLKDPVALRQLAKRADILTYEIEHINTQALQDLQAEGVKIYPSPELLAIIQNKFEQKEFLARHGISVVPYRSVSSPHDIEQAAQEWDYPLVLKAKKDAYDGRGNARINGPDDIEKARTKLGDRELYVEKCLDLDKELGIMIARNERGESSTFPVVEMIHERDICLTVLAPAPISATLQAEAQKMASESIDRLEGIGIFGVEMFLDKQGKLWLNEIAPRPHNSGHYTIEACQTSQFEQHLRAIANLSLPSTTLLYPAAVMENILGERNGSANVQWSRDYDHEHVFPHIYGKRETKIDRKMGHITVVGEDLATVYKQAKEARATLSI</sequence>
<feature type="domain" description="ATP-grasp" evidence="6">
    <location>
        <begin position="120"/>
        <end position="306"/>
    </location>
</feature>
<evidence type="ECO:0000256" key="3">
    <source>
        <dbReference type="ARBA" id="ARBA00022840"/>
    </source>
</evidence>
<dbReference type="HAMAP" id="MF_01928">
    <property type="entry name" value="PurK"/>
    <property type="match status" value="1"/>
</dbReference>
<dbReference type="InterPro" id="IPR003135">
    <property type="entry name" value="ATP-grasp_carboxylate-amine"/>
</dbReference>
<keyword evidence="1 4" id="KW-0547">Nucleotide-binding</keyword>
<gene>
    <name evidence="4 5 7" type="primary">purK</name>
    <name evidence="7" type="ORF">KSZ_34320</name>
</gene>
<dbReference type="InterPro" id="IPR005875">
    <property type="entry name" value="PurK"/>
</dbReference>
<organism evidence="7 8">
    <name type="scientific">Dictyobacter formicarum</name>
    <dbReference type="NCBI Taxonomy" id="2778368"/>
    <lineage>
        <taxon>Bacteria</taxon>
        <taxon>Bacillati</taxon>
        <taxon>Chloroflexota</taxon>
        <taxon>Ktedonobacteria</taxon>
        <taxon>Ktedonobacterales</taxon>
        <taxon>Dictyobacteraceae</taxon>
        <taxon>Dictyobacter</taxon>
    </lineage>
</organism>
<dbReference type="NCBIfam" id="NF004675">
    <property type="entry name" value="PRK06019.1-1"/>
    <property type="match status" value="1"/>
</dbReference>
<comment type="catalytic activity">
    <reaction evidence="4 5">
        <text>5-amino-1-(5-phospho-beta-D-ribosyl)imidazole + hydrogencarbonate + ATP = 5-carboxyamino-1-(5-phospho-D-ribosyl)imidazole + ADP + phosphate + 2 H(+)</text>
        <dbReference type="Rhea" id="RHEA:19317"/>
        <dbReference type="ChEBI" id="CHEBI:15378"/>
        <dbReference type="ChEBI" id="CHEBI:17544"/>
        <dbReference type="ChEBI" id="CHEBI:30616"/>
        <dbReference type="ChEBI" id="CHEBI:43474"/>
        <dbReference type="ChEBI" id="CHEBI:58730"/>
        <dbReference type="ChEBI" id="CHEBI:137981"/>
        <dbReference type="ChEBI" id="CHEBI:456216"/>
        <dbReference type="EC" id="6.3.4.18"/>
    </reaction>
</comment>
<keyword evidence="8" id="KW-1185">Reference proteome</keyword>
<comment type="function">
    <text evidence="5">Catalyzes the ATP-dependent conversion of 5-aminoimidazole ribonucleotide (AIR) and HCO(3)- to N5-carboxyaminoimidazole ribonucleotide (N5-CAIR).</text>
</comment>
<feature type="binding site" evidence="4">
    <location>
        <position position="199"/>
    </location>
    <ligand>
        <name>ATP</name>
        <dbReference type="ChEBI" id="CHEBI:30616"/>
    </ligand>
</feature>
<dbReference type="PANTHER" id="PTHR11609">
    <property type="entry name" value="PURINE BIOSYNTHESIS PROTEIN 6/7, PUR6/7"/>
    <property type="match status" value="1"/>
</dbReference>
<accession>A0ABQ3VJY5</accession>
<comment type="caution">
    <text evidence="4">Lacks conserved residue(s) required for the propagation of feature annotation.</text>
</comment>
<reference evidence="7 8" key="1">
    <citation type="journal article" date="2021" name="Int. J. Syst. Evol. Microbiol.">
        <title>Reticulibacter mediterranei gen. nov., sp. nov., within the new family Reticulibacteraceae fam. nov., and Ktedonospora formicarum gen. nov., sp. nov., Ktedonobacter robiniae sp. nov., Dictyobacter formicarum sp. nov. and Dictyobacter arantiisoli sp. nov., belonging to the class Ktedonobacteria.</title>
        <authorList>
            <person name="Yabe S."/>
            <person name="Zheng Y."/>
            <person name="Wang C.M."/>
            <person name="Sakai Y."/>
            <person name="Abe K."/>
            <person name="Yokota A."/>
            <person name="Donadio S."/>
            <person name="Cavaletti L."/>
            <person name="Monciardini P."/>
        </authorList>
    </citation>
    <scope>NUCLEOTIDE SEQUENCE [LARGE SCALE GENOMIC DNA]</scope>
    <source>
        <strain evidence="7 8">SOSP1-9</strain>
    </source>
</reference>
<dbReference type="InterPro" id="IPR054350">
    <property type="entry name" value="PurT/PurK_preATP-grasp"/>
</dbReference>
<dbReference type="EMBL" id="BNJJ01000009">
    <property type="protein sequence ID" value="GHO85426.1"/>
    <property type="molecule type" value="Genomic_DNA"/>
</dbReference>
<dbReference type="RefSeq" id="WP_201363083.1">
    <property type="nucleotide sequence ID" value="NZ_BNJJ01000009.1"/>
</dbReference>
<keyword evidence="3 4" id="KW-0067">ATP-binding</keyword>
<dbReference type="Pfam" id="PF17769">
    <property type="entry name" value="PurK_C"/>
    <property type="match status" value="1"/>
</dbReference>
<dbReference type="Gene3D" id="3.30.1490.20">
    <property type="entry name" value="ATP-grasp fold, A domain"/>
    <property type="match status" value="1"/>
</dbReference>
<dbReference type="Gene3D" id="3.40.50.20">
    <property type="match status" value="1"/>
</dbReference>
<dbReference type="SUPFAM" id="SSF56059">
    <property type="entry name" value="Glutathione synthetase ATP-binding domain-like"/>
    <property type="match status" value="1"/>
</dbReference>
<evidence type="ECO:0000256" key="5">
    <source>
        <dbReference type="RuleBase" id="RU361200"/>
    </source>
</evidence>
<dbReference type="Pfam" id="PF02222">
    <property type="entry name" value="ATP-grasp"/>
    <property type="match status" value="1"/>
</dbReference>
<feature type="binding site" evidence="4">
    <location>
        <position position="116"/>
    </location>
    <ligand>
        <name>ATP</name>
        <dbReference type="ChEBI" id="CHEBI:30616"/>
    </ligand>
</feature>
<comment type="pathway">
    <text evidence="4 5">Purine metabolism; IMP biosynthesis via de novo pathway; 5-amino-1-(5-phospho-D-ribosyl)imidazole-4-carboxylate from 5-amino-1-(5-phospho-D-ribosyl)imidazole (N5-CAIR route): step 1/2.</text>
</comment>
<feature type="binding site" evidence="4">
    <location>
        <position position="222"/>
    </location>
    <ligand>
        <name>ATP</name>
        <dbReference type="ChEBI" id="CHEBI:30616"/>
    </ligand>
</feature>
<dbReference type="NCBIfam" id="TIGR01161">
    <property type="entry name" value="purK"/>
    <property type="match status" value="1"/>
</dbReference>
<evidence type="ECO:0000259" key="6">
    <source>
        <dbReference type="PROSITE" id="PS50975"/>
    </source>
</evidence>
<dbReference type="Proteomes" id="UP000635565">
    <property type="component" value="Unassembled WGS sequence"/>
</dbReference>
<keyword evidence="4 5" id="KW-0436">Ligase</keyword>
<dbReference type="NCBIfam" id="NF004679">
    <property type="entry name" value="PRK06019.1-5"/>
    <property type="match status" value="1"/>
</dbReference>
<feature type="binding site" evidence="4">
    <location>
        <position position="156"/>
    </location>
    <ligand>
        <name>ATP</name>
        <dbReference type="ChEBI" id="CHEBI:30616"/>
    </ligand>
</feature>
<feature type="binding site" evidence="4">
    <location>
        <begin position="191"/>
        <end position="194"/>
    </location>
    <ligand>
        <name>ATP</name>
        <dbReference type="ChEBI" id="CHEBI:30616"/>
    </ligand>
</feature>
<evidence type="ECO:0000256" key="1">
    <source>
        <dbReference type="ARBA" id="ARBA00022741"/>
    </source>
</evidence>
<comment type="subunit">
    <text evidence="4 5">Homodimer.</text>
</comment>
<evidence type="ECO:0000256" key="4">
    <source>
        <dbReference type="HAMAP-Rule" id="MF_01928"/>
    </source>
</evidence>
<protein>
    <recommendedName>
        <fullName evidence="4 5">N5-carboxyaminoimidazole ribonucleotide synthase</fullName>
        <shortName evidence="4 5">N5-CAIR synthase</shortName>
        <ecNumber evidence="4 5">6.3.4.18</ecNumber>
    </recommendedName>
    <alternativeName>
        <fullName evidence="4 5">5-(carboxyamino)imidazole ribonucleotide synthetase</fullName>
    </alternativeName>
</protein>
<keyword evidence="2 4" id="KW-0658">Purine biosynthesis</keyword>
<dbReference type="PROSITE" id="PS50975">
    <property type="entry name" value="ATP_GRASP"/>
    <property type="match status" value="1"/>
</dbReference>
<evidence type="ECO:0000313" key="7">
    <source>
        <dbReference type="EMBL" id="GHO85426.1"/>
    </source>
</evidence>
<dbReference type="Gene3D" id="3.30.470.20">
    <property type="entry name" value="ATP-grasp fold, B domain"/>
    <property type="match status" value="1"/>
</dbReference>
<dbReference type="Pfam" id="PF22660">
    <property type="entry name" value="RS_preATP-grasp-like"/>
    <property type="match status" value="1"/>
</dbReference>
<proteinExistence type="inferred from homology"/>
<feature type="binding site" evidence="4">
    <location>
        <begin position="276"/>
        <end position="277"/>
    </location>
    <ligand>
        <name>ATP</name>
        <dbReference type="ChEBI" id="CHEBI:30616"/>
    </ligand>
</feature>
<dbReference type="SUPFAM" id="SSF51246">
    <property type="entry name" value="Rudiment single hybrid motif"/>
    <property type="match status" value="1"/>
</dbReference>